<dbReference type="Proteomes" id="UP000323000">
    <property type="component" value="Chromosome 4"/>
</dbReference>
<sequence length="370" mass="42956">MRQREVLVSFRTPQHPSLGTNHWGGASPLLARDIPKESLDQRYLRLNSIRSRDEIFPADEEDDFNYQLSHKTHHAPKVVHDQSAPRTPGHSSRLGFLSKLTAARKEKAVLGSKKSWFPRWDPKHRWPQVNKSTKDLLVLTCNIEDCKWRVRATKLKDCESFRVRKYEPDYTCSLDSFHFDHRQTSSKLIGHCINSKFEGTSQSYRLNDIIEDMKKQCGMIFSYNKGWRVGEVALGLARGSPDDSFSILLLYCHILEMKIPETVTFIDTDVVNHFSQNMKAKFRGVEVHDIFYKCSKVYQVVEFNQIMAQIWGINESVAQYLNEVDPTKWTRSQFDGRRYCIMTTNIAESILKDARELPVIKLVELKRGLL</sequence>
<comment type="caution">
    <text evidence="1">The sequence shown here is derived from an EMBL/GenBank/DDBJ whole genome shotgun (WGS) entry which is preliminary data.</text>
</comment>
<dbReference type="PANTHER" id="PTHR31973">
    <property type="entry name" value="POLYPROTEIN, PUTATIVE-RELATED"/>
    <property type="match status" value="1"/>
</dbReference>
<evidence type="ECO:0000313" key="2">
    <source>
        <dbReference type="Proteomes" id="UP000323000"/>
    </source>
</evidence>
<dbReference type="EMBL" id="VAHF01000004">
    <property type="protein sequence ID" value="TXG63798.1"/>
    <property type="molecule type" value="Genomic_DNA"/>
</dbReference>
<dbReference type="OrthoDB" id="1362815at2759"/>
<dbReference type="AlphaFoldDB" id="A0A5C7I468"/>
<protein>
    <submittedName>
        <fullName evidence="1">Uncharacterized protein</fullName>
    </submittedName>
</protein>
<name>A0A5C7I468_9ROSI</name>
<reference evidence="2" key="1">
    <citation type="journal article" date="2019" name="Gigascience">
        <title>De novo genome assembly of the endangered Acer yangbiense, a plant species with extremely small populations endemic to Yunnan Province, China.</title>
        <authorList>
            <person name="Yang J."/>
            <person name="Wariss H.M."/>
            <person name="Tao L."/>
            <person name="Zhang R."/>
            <person name="Yun Q."/>
            <person name="Hollingsworth P."/>
            <person name="Dao Z."/>
            <person name="Luo G."/>
            <person name="Guo H."/>
            <person name="Ma Y."/>
            <person name="Sun W."/>
        </authorList>
    </citation>
    <scope>NUCLEOTIDE SEQUENCE [LARGE SCALE GENOMIC DNA]</scope>
    <source>
        <strain evidence="2">cv. Malutang</strain>
    </source>
</reference>
<keyword evidence="2" id="KW-1185">Reference proteome</keyword>
<organism evidence="1 2">
    <name type="scientific">Acer yangbiense</name>
    <dbReference type="NCBI Taxonomy" id="1000413"/>
    <lineage>
        <taxon>Eukaryota</taxon>
        <taxon>Viridiplantae</taxon>
        <taxon>Streptophyta</taxon>
        <taxon>Embryophyta</taxon>
        <taxon>Tracheophyta</taxon>
        <taxon>Spermatophyta</taxon>
        <taxon>Magnoliopsida</taxon>
        <taxon>eudicotyledons</taxon>
        <taxon>Gunneridae</taxon>
        <taxon>Pentapetalae</taxon>
        <taxon>rosids</taxon>
        <taxon>malvids</taxon>
        <taxon>Sapindales</taxon>
        <taxon>Sapindaceae</taxon>
        <taxon>Hippocastanoideae</taxon>
        <taxon>Acereae</taxon>
        <taxon>Acer</taxon>
    </lineage>
</organism>
<accession>A0A5C7I468</accession>
<gene>
    <name evidence="1" type="ORF">EZV62_010792</name>
</gene>
<dbReference type="PANTHER" id="PTHR31973:SF187">
    <property type="entry name" value="MUTATOR TRANSPOSASE MUDRA PROTEIN"/>
    <property type="match status" value="1"/>
</dbReference>
<proteinExistence type="predicted"/>
<evidence type="ECO:0000313" key="1">
    <source>
        <dbReference type="EMBL" id="TXG63798.1"/>
    </source>
</evidence>